<dbReference type="PROSITE" id="PS50206">
    <property type="entry name" value="RHODANESE_3"/>
    <property type="match status" value="1"/>
</dbReference>
<dbReference type="PANTHER" id="PTHR43031:SF1">
    <property type="entry name" value="PYRIDINE NUCLEOTIDE-DISULPHIDE OXIDOREDUCTASE"/>
    <property type="match status" value="1"/>
</dbReference>
<evidence type="ECO:0000313" key="2">
    <source>
        <dbReference type="EMBL" id="RUR76254.1"/>
    </source>
</evidence>
<keyword evidence="3" id="KW-1185">Reference proteome</keyword>
<dbReference type="CDD" id="cd00158">
    <property type="entry name" value="RHOD"/>
    <property type="match status" value="1"/>
</dbReference>
<dbReference type="SMART" id="SM00450">
    <property type="entry name" value="RHOD"/>
    <property type="match status" value="1"/>
</dbReference>
<protein>
    <submittedName>
        <fullName evidence="2">Rhodanese</fullName>
    </submittedName>
</protein>
<feature type="domain" description="Rhodanese" evidence="1">
    <location>
        <begin position="16"/>
        <end position="105"/>
    </location>
</feature>
<proteinExistence type="predicted"/>
<dbReference type="Pfam" id="PF00581">
    <property type="entry name" value="Rhodanese"/>
    <property type="match status" value="1"/>
</dbReference>
<name>A0A3S0ZS65_CHLFR</name>
<dbReference type="STRING" id="211165.GCA_000317285_03486"/>
<evidence type="ECO:0000259" key="1">
    <source>
        <dbReference type="PROSITE" id="PS50206"/>
    </source>
</evidence>
<dbReference type="EMBL" id="RSCJ01000021">
    <property type="protein sequence ID" value="RUR76254.1"/>
    <property type="molecule type" value="Genomic_DNA"/>
</dbReference>
<gene>
    <name evidence="2" type="ORF">PCC6912_44260</name>
</gene>
<accession>A0A3S0ZS65</accession>
<dbReference type="InterPro" id="IPR050229">
    <property type="entry name" value="GlpE_sulfurtransferase"/>
</dbReference>
<dbReference type="Proteomes" id="UP000268857">
    <property type="component" value="Unassembled WGS sequence"/>
</dbReference>
<dbReference type="OrthoDB" id="513390at2"/>
<dbReference type="InterPro" id="IPR001763">
    <property type="entry name" value="Rhodanese-like_dom"/>
</dbReference>
<sequence>MIDSIAHDLKSRLEWGQPGFTILDVRDRHSYNKGHITGAVSLPIKDLAERAKSSFHTKRDIFVYGENDTETAQAVNTLREAGFSHVTELKGGLAAWKSVGGATEEI</sequence>
<dbReference type="PANTHER" id="PTHR43031">
    <property type="entry name" value="FAD-DEPENDENT OXIDOREDUCTASE"/>
    <property type="match status" value="1"/>
</dbReference>
<reference evidence="2 3" key="1">
    <citation type="journal article" date="2019" name="Genome Biol. Evol.">
        <title>Day and night: Metabolic profiles and evolutionary relationships of six axenic non-marine cyanobacteria.</title>
        <authorList>
            <person name="Will S.E."/>
            <person name="Henke P."/>
            <person name="Boedeker C."/>
            <person name="Huang S."/>
            <person name="Brinkmann H."/>
            <person name="Rohde M."/>
            <person name="Jarek M."/>
            <person name="Friedl T."/>
            <person name="Seufert S."/>
            <person name="Schumacher M."/>
            <person name="Overmann J."/>
            <person name="Neumann-Schaal M."/>
            <person name="Petersen J."/>
        </authorList>
    </citation>
    <scope>NUCLEOTIDE SEQUENCE [LARGE SCALE GENOMIC DNA]</scope>
    <source>
        <strain evidence="2 3">PCC 6912</strain>
    </source>
</reference>
<dbReference type="RefSeq" id="WP_016875949.1">
    <property type="nucleotide sequence ID" value="NZ_AJLN01000094.1"/>
</dbReference>
<dbReference type="AlphaFoldDB" id="A0A3S0ZS65"/>
<dbReference type="InterPro" id="IPR036873">
    <property type="entry name" value="Rhodanese-like_dom_sf"/>
</dbReference>
<comment type="caution">
    <text evidence="2">The sequence shown here is derived from an EMBL/GenBank/DDBJ whole genome shotgun (WGS) entry which is preliminary data.</text>
</comment>
<dbReference type="Gene3D" id="3.40.250.10">
    <property type="entry name" value="Rhodanese-like domain"/>
    <property type="match status" value="1"/>
</dbReference>
<evidence type="ECO:0000313" key="3">
    <source>
        <dbReference type="Proteomes" id="UP000268857"/>
    </source>
</evidence>
<organism evidence="2 3">
    <name type="scientific">Chlorogloeopsis fritschii PCC 6912</name>
    <dbReference type="NCBI Taxonomy" id="211165"/>
    <lineage>
        <taxon>Bacteria</taxon>
        <taxon>Bacillati</taxon>
        <taxon>Cyanobacteriota</taxon>
        <taxon>Cyanophyceae</taxon>
        <taxon>Nostocales</taxon>
        <taxon>Chlorogloeopsidaceae</taxon>
        <taxon>Chlorogloeopsis</taxon>
    </lineage>
</organism>
<dbReference type="SUPFAM" id="SSF52821">
    <property type="entry name" value="Rhodanese/Cell cycle control phosphatase"/>
    <property type="match status" value="1"/>
</dbReference>